<evidence type="ECO:0000313" key="1">
    <source>
        <dbReference type="EMBL" id="PRP72186.1"/>
    </source>
</evidence>
<proteinExistence type="predicted"/>
<dbReference type="Proteomes" id="UP000239469">
    <property type="component" value="Unassembled WGS sequence"/>
</dbReference>
<sequence length="68" mass="7643">MGPDGDYIRGKVLVPEETKVIFAKLPQRPPKVLKGDPMNSEDAVCVIFKSMDVVELKYSEFGCKQRVD</sequence>
<comment type="caution">
    <text evidence="1">The sequence shown here is derived from an EMBL/GenBank/DDBJ whole genome shotgun (WGS) entry which is preliminary data.</text>
</comment>
<accession>A0A2S9X951</accession>
<dbReference type="EMBL" id="MTBD01000005">
    <property type="protein sequence ID" value="PRP72186.1"/>
    <property type="molecule type" value="Genomic_DNA"/>
</dbReference>
<gene>
    <name evidence="1" type="ORF">BUE93_03390</name>
</gene>
<protein>
    <submittedName>
        <fullName evidence="1">Uncharacterized protein</fullName>
    </submittedName>
</protein>
<organism evidence="1 2">
    <name type="scientific">Chromobacterium amazonense</name>
    <dbReference type="NCBI Taxonomy" id="1382803"/>
    <lineage>
        <taxon>Bacteria</taxon>
        <taxon>Pseudomonadati</taxon>
        <taxon>Pseudomonadota</taxon>
        <taxon>Betaproteobacteria</taxon>
        <taxon>Neisseriales</taxon>
        <taxon>Chromobacteriaceae</taxon>
        <taxon>Chromobacterium</taxon>
    </lineage>
</organism>
<evidence type="ECO:0000313" key="2">
    <source>
        <dbReference type="Proteomes" id="UP000239469"/>
    </source>
</evidence>
<reference evidence="1 2" key="1">
    <citation type="submission" date="2017-01" db="EMBL/GenBank/DDBJ databases">
        <title>New insights into the genetic diversity of Chromobacterium isolated from tropical freshwater lake.</title>
        <authorList>
            <person name="Santos A.B."/>
            <person name="Nascimento A.M."/>
            <person name="Da Silva P.C."/>
        </authorList>
    </citation>
    <scope>NUCLEOTIDE SEQUENCE [LARGE SCALE GENOMIC DNA]</scope>
    <source>
        <strain evidence="1 2">56AF</strain>
    </source>
</reference>
<dbReference type="AlphaFoldDB" id="A0A2S9X951"/>
<name>A0A2S9X951_9NEIS</name>